<comment type="function">
    <text evidence="6">This is 1 of the proteins that bind and probably mediate the attachment of the 5S RNA into the large ribosomal subunit, where it forms part of the central protuberance. In the 70S ribosome it contacts protein S13 of the 30S subunit (bridge B1b), connecting the 2 subunits; this bridge is implicated in subunit movement. Contacts the P site tRNA; the 5S rRNA and some of its associated proteins might help stabilize positioning of ribosome-bound tRNAs.</text>
</comment>
<dbReference type="PIRSF" id="PIRSF002161">
    <property type="entry name" value="Ribosomal_L5"/>
    <property type="match status" value="1"/>
</dbReference>
<keyword evidence="11" id="KW-1185">Reference proteome</keyword>
<evidence type="ECO:0000313" key="11">
    <source>
        <dbReference type="Proteomes" id="UP000321720"/>
    </source>
</evidence>
<feature type="domain" description="Large ribosomal subunit protein uL5 N-terminal" evidence="8">
    <location>
        <begin position="38"/>
        <end position="94"/>
    </location>
</feature>
<dbReference type="RefSeq" id="WP_146843909.1">
    <property type="nucleotide sequence ID" value="NZ_BJWG01000016.1"/>
</dbReference>
<dbReference type="NCBIfam" id="NF000585">
    <property type="entry name" value="PRK00010.1"/>
    <property type="match status" value="1"/>
</dbReference>
<dbReference type="Pfam" id="PF00673">
    <property type="entry name" value="Ribosomal_L5_C"/>
    <property type="match status" value="1"/>
</dbReference>
<dbReference type="Gene3D" id="3.30.1440.10">
    <property type="match status" value="1"/>
</dbReference>
<dbReference type="GO" id="GO:0006412">
    <property type="term" value="P:translation"/>
    <property type="evidence" value="ECO:0007669"/>
    <property type="project" value="UniProtKB-UniRule"/>
</dbReference>
<dbReference type="GO" id="GO:0019843">
    <property type="term" value="F:rRNA binding"/>
    <property type="evidence" value="ECO:0007669"/>
    <property type="project" value="UniProtKB-UniRule"/>
</dbReference>
<keyword evidence="6" id="KW-0694">RNA-binding</keyword>
<name>A0A511JEV6_9CELL</name>
<dbReference type="InterPro" id="IPR022803">
    <property type="entry name" value="Ribosomal_uL5_dom_sf"/>
</dbReference>
<proteinExistence type="inferred from homology"/>
<dbReference type="EMBL" id="BJWG01000016">
    <property type="protein sequence ID" value="GEL96273.1"/>
    <property type="molecule type" value="Genomic_DNA"/>
</dbReference>
<comment type="function">
    <text evidence="5">This is one of the proteins that bind and probably mediate the attachment of the 5S RNA into the large ribosomal subunit, where it forms part of the central protuberance. In the 70S ribosome it contacts protein S13 of the 30S subunit (bridge B1b), connecting the 2 subunits; this bridge is implicated in subunit movement. Contacts the P site tRNA; the 5S rRNA and some of its associated proteins might help stabilize positioning of ribosome-bound tRNAs.</text>
</comment>
<evidence type="ECO:0000259" key="9">
    <source>
        <dbReference type="Pfam" id="PF00673"/>
    </source>
</evidence>
<evidence type="ECO:0000256" key="5">
    <source>
        <dbReference type="ARBA" id="ARBA00058604"/>
    </source>
</evidence>
<dbReference type="Proteomes" id="UP000321720">
    <property type="component" value="Unassembled WGS sequence"/>
</dbReference>
<keyword evidence="2 6" id="KW-0689">Ribosomal protein</keyword>
<dbReference type="FunFam" id="3.30.1440.10:FF:000001">
    <property type="entry name" value="50S ribosomal protein L5"/>
    <property type="match status" value="1"/>
</dbReference>
<dbReference type="InterPro" id="IPR002132">
    <property type="entry name" value="Ribosomal_uL5"/>
</dbReference>
<evidence type="ECO:0000256" key="7">
    <source>
        <dbReference type="RuleBase" id="RU003930"/>
    </source>
</evidence>
<dbReference type="SUPFAM" id="SSF55282">
    <property type="entry name" value="RL5-like"/>
    <property type="match status" value="1"/>
</dbReference>
<dbReference type="InterPro" id="IPR031310">
    <property type="entry name" value="Ribosomal_uL5_N"/>
</dbReference>
<feature type="domain" description="Large ribosomal subunit protein uL5 C-terminal" evidence="9">
    <location>
        <begin position="98"/>
        <end position="191"/>
    </location>
</feature>
<gene>
    <name evidence="6 10" type="primary">rplE</name>
    <name evidence="10" type="ORF">CCO02nite_29310</name>
</gene>
<dbReference type="HAMAP" id="MF_01333_B">
    <property type="entry name" value="Ribosomal_uL5_B"/>
    <property type="match status" value="1"/>
</dbReference>
<evidence type="ECO:0000256" key="1">
    <source>
        <dbReference type="ARBA" id="ARBA00008553"/>
    </source>
</evidence>
<dbReference type="Pfam" id="PF00281">
    <property type="entry name" value="Ribosomal_L5"/>
    <property type="match status" value="1"/>
</dbReference>
<reference evidence="10 11" key="1">
    <citation type="submission" date="2019-07" db="EMBL/GenBank/DDBJ databases">
        <title>Whole genome shotgun sequence of Cellulomonas composti NBRC 100758.</title>
        <authorList>
            <person name="Hosoyama A."/>
            <person name="Uohara A."/>
            <person name="Ohji S."/>
            <person name="Ichikawa N."/>
        </authorList>
    </citation>
    <scope>NUCLEOTIDE SEQUENCE [LARGE SCALE GENOMIC DNA]</scope>
    <source>
        <strain evidence="10 11">NBRC 100758</strain>
    </source>
</reference>
<dbReference type="InterPro" id="IPR020930">
    <property type="entry name" value="Ribosomal_uL5_bac-type"/>
</dbReference>
<evidence type="ECO:0000259" key="8">
    <source>
        <dbReference type="Pfam" id="PF00281"/>
    </source>
</evidence>
<evidence type="ECO:0000256" key="4">
    <source>
        <dbReference type="ARBA" id="ARBA00035245"/>
    </source>
</evidence>
<dbReference type="AlphaFoldDB" id="A0A511JEV6"/>
<evidence type="ECO:0000313" key="10">
    <source>
        <dbReference type="EMBL" id="GEL96273.1"/>
    </source>
</evidence>
<comment type="caution">
    <text evidence="10">The sequence shown here is derived from an EMBL/GenBank/DDBJ whole genome shotgun (WGS) entry which is preliminary data.</text>
</comment>
<organism evidence="10 11">
    <name type="scientific">Cellulomonas composti</name>
    <dbReference type="NCBI Taxonomy" id="266130"/>
    <lineage>
        <taxon>Bacteria</taxon>
        <taxon>Bacillati</taxon>
        <taxon>Actinomycetota</taxon>
        <taxon>Actinomycetes</taxon>
        <taxon>Micrococcales</taxon>
        <taxon>Cellulomonadaceae</taxon>
        <taxon>Cellulomonas</taxon>
    </lineage>
</organism>
<accession>A0A511JEV6</accession>
<dbReference type="OrthoDB" id="9806626at2"/>
<sequence length="194" mass="21836">MTVNTDVEAVAAPALPRLKTKYNDEIKPELFKQFEHENINQVARLVKVVVNMGVGEAAKDSKLIEGAIRDLTQITGQKPQVTKARKSIAQFKLREGMPIGAHVTLRGDRAWEFLDRLLSTALPRIRDFRGLSPKQFDGHGNYTFGLVEQSVFHEIDQDKIDRVRGMDITVVTTADTDDEGRAFLKLLGFPFKED</sequence>
<dbReference type="GO" id="GO:1990904">
    <property type="term" value="C:ribonucleoprotein complex"/>
    <property type="evidence" value="ECO:0007669"/>
    <property type="project" value="UniProtKB-KW"/>
</dbReference>
<evidence type="ECO:0000256" key="6">
    <source>
        <dbReference type="HAMAP-Rule" id="MF_01333"/>
    </source>
</evidence>
<dbReference type="GO" id="GO:0005840">
    <property type="term" value="C:ribosome"/>
    <property type="evidence" value="ECO:0007669"/>
    <property type="project" value="UniProtKB-KW"/>
</dbReference>
<dbReference type="GO" id="GO:0003735">
    <property type="term" value="F:structural constituent of ribosome"/>
    <property type="evidence" value="ECO:0007669"/>
    <property type="project" value="InterPro"/>
</dbReference>
<evidence type="ECO:0000256" key="2">
    <source>
        <dbReference type="ARBA" id="ARBA00022980"/>
    </source>
</evidence>
<dbReference type="PANTHER" id="PTHR11994">
    <property type="entry name" value="60S RIBOSOMAL PROTEIN L11-RELATED"/>
    <property type="match status" value="1"/>
</dbReference>
<keyword evidence="6" id="KW-0699">rRNA-binding</keyword>
<comment type="subunit">
    <text evidence="6">Part of the 50S ribosomal subunit; part of the 5S rRNA/L5/L18/L25 subcomplex. Contacts the 5S rRNA and the P site tRNA. Forms a bridge to the 30S subunit in the 70S ribosome.</text>
</comment>
<comment type="similarity">
    <text evidence="1 6 7">Belongs to the universal ribosomal protein uL5 family.</text>
</comment>
<evidence type="ECO:0000256" key="3">
    <source>
        <dbReference type="ARBA" id="ARBA00023274"/>
    </source>
</evidence>
<dbReference type="GO" id="GO:0000049">
    <property type="term" value="F:tRNA binding"/>
    <property type="evidence" value="ECO:0007669"/>
    <property type="project" value="UniProtKB-UniRule"/>
</dbReference>
<protein>
    <recommendedName>
        <fullName evidence="4 6">Large ribosomal subunit protein uL5</fullName>
    </recommendedName>
</protein>
<dbReference type="InterPro" id="IPR031309">
    <property type="entry name" value="Ribosomal_uL5_C"/>
</dbReference>
<keyword evidence="3 6" id="KW-0687">Ribonucleoprotein</keyword>
<keyword evidence="6" id="KW-0820">tRNA-binding</keyword>